<keyword evidence="5" id="KW-0735">Signal-anchor</keyword>
<keyword evidence="2" id="KW-0328">Glycosyltransferase</keyword>
<feature type="signal peptide" evidence="8">
    <location>
        <begin position="1"/>
        <end position="25"/>
    </location>
</feature>
<comment type="subcellular location">
    <subcellularLocation>
        <location evidence="1">Membrane</location>
        <topology evidence="1">Single-pass type II membrane protein</topology>
    </subcellularLocation>
</comment>
<gene>
    <name evidence="10" type="ORF">CJN711_LOCUS5962</name>
</gene>
<dbReference type="InterPro" id="IPR003378">
    <property type="entry name" value="Fringe-like_glycosylTrfase"/>
</dbReference>
<dbReference type="EMBL" id="CAJNOV010001719">
    <property type="protein sequence ID" value="CAF1076046.1"/>
    <property type="molecule type" value="Genomic_DNA"/>
</dbReference>
<feature type="domain" description="Fringe-like glycosyltransferase" evidence="9">
    <location>
        <begin position="173"/>
        <end position="323"/>
    </location>
</feature>
<evidence type="ECO:0000313" key="11">
    <source>
        <dbReference type="Proteomes" id="UP000663855"/>
    </source>
</evidence>
<keyword evidence="6" id="KW-1133">Transmembrane helix</keyword>
<proteinExistence type="predicted"/>
<comment type="caution">
    <text evidence="10">The sequence shown here is derived from an EMBL/GenBank/DDBJ whole genome shotgun (WGS) entry which is preliminary data.</text>
</comment>
<protein>
    <recommendedName>
        <fullName evidence="9">Fringe-like glycosyltransferase domain-containing protein</fullName>
    </recommendedName>
</protein>
<organism evidence="10 11">
    <name type="scientific">Rotaria magnacalcarata</name>
    <dbReference type="NCBI Taxonomy" id="392030"/>
    <lineage>
        <taxon>Eukaryota</taxon>
        <taxon>Metazoa</taxon>
        <taxon>Spiralia</taxon>
        <taxon>Gnathifera</taxon>
        <taxon>Rotifera</taxon>
        <taxon>Eurotatoria</taxon>
        <taxon>Bdelloidea</taxon>
        <taxon>Philodinida</taxon>
        <taxon>Philodinidae</taxon>
        <taxon>Rotaria</taxon>
    </lineage>
</organism>
<evidence type="ECO:0000256" key="2">
    <source>
        <dbReference type="ARBA" id="ARBA00022676"/>
    </source>
</evidence>
<keyword evidence="8" id="KW-0732">Signal</keyword>
<accession>A0A814M8P9</accession>
<evidence type="ECO:0000313" key="10">
    <source>
        <dbReference type="EMBL" id="CAF1076046.1"/>
    </source>
</evidence>
<feature type="chain" id="PRO_5032745726" description="Fringe-like glycosyltransferase domain-containing protein" evidence="8">
    <location>
        <begin position="26"/>
        <end position="333"/>
    </location>
</feature>
<evidence type="ECO:0000256" key="3">
    <source>
        <dbReference type="ARBA" id="ARBA00022679"/>
    </source>
</evidence>
<evidence type="ECO:0000256" key="7">
    <source>
        <dbReference type="ARBA" id="ARBA00023136"/>
    </source>
</evidence>
<evidence type="ECO:0000256" key="8">
    <source>
        <dbReference type="SAM" id="SignalP"/>
    </source>
</evidence>
<reference evidence="10" key="1">
    <citation type="submission" date="2021-02" db="EMBL/GenBank/DDBJ databases">
        <authorList>
            <person name="Nowell W R."/>
        </authorList>
    </citation>
    <scope>NUCLEOTIDE SEQUENCE</scope>
</reference>
<evidence type="ECO:0000256" key="6">
    <source>
        <dbReference type="ARBA" id="ARBA00022989"/>
    </source>
</evidence>
<name>A0A814M8P9_9BILA</name>
<keyword evidence="3" id="KW-0808">Transferase</keyword>
<keyword evidence="7" id="KW-0472">Membrane</keyword>
<dbReference type="GO" id="GO:0016020">
    <property type="term" value="C:membrane"/>
    <property type="evidence" value="ECO:0007669"/>
    <property type="project" value="UniProtKB-SubCell"/>
</dbReference>
<dbReference type="GO" id="GO:0016757">
    <property type="term" value="F:glycosyltransferase activity"/>
    <property type="evidence" value="ECO:0007669"/>
    <property type="project" value="UniProtKB-KW"/>
</dbReference>
<evidence type="ECO:0000256" key="5">
    <source>
        <dbReference type="ARBA" id="ARBA00022968"/>
    </source>
</evidence>
<evidence type="ECO:0000256" key="1">
    <source>
        <dbReference type="ARBA" id="ARBA00004606"/>
    </source>
</evidence>
<dbReference type="Gene3D" id="3.90.550.50">
    <property type="match status" value="1"/>
</dbReference>
<dbReference type="AlphaFoldDB" id="A0A814M8P9"/>
<evidence type="ECO:0000259" key="9">
    <source>
        <dbReference type="Pfam" id="PF02434"/>
    </source>
</evidence>
<keyword evidence="4" id="KW-0812">Transmembrane</keyword>
<evidence type="ECO:0000256" key="4">
    <source>
        <dbReference type="ARBA" id="ARBA00022692"/>
    </source>
</evidence>
<sequence>MSKKKTASSLYLSQILFIILTSSNTTHRFKASTRTWIPRLTNNPTHNITELKKKVSWNFANKNFANGISTVSIFQCNFKIFRNYTGNSTILSNFREIRQYCRIASVISKNFEITLENGHCRNSVGEILIGEIPSYQEKNSARLIAISDEEDISRGIVTLPKLRGQRSYLQAQHRQFRLLKYLEHDCRLLNKKCWLANIVWIALIDDDTRVNVPRLMELLRMSDFTRPLAIGHLLTDVQENRDDLIYHGGGAGMFFTRAAFEIVLPKLYNQCPFSKYNDVTLGACLTISHVERVHLSSFLSFRPVNLTFTLIVNVVSIHYMTVDDMQMASHIST</sequence>
<dbReference type="Proteomes" id="UP000663855">
    <property type="component" value="Unassembled WGS sequence"/>
</dbReference>
<dbReference type="Pfam" id="PF02434">
    <property type="entry name" value="Fringe"/>
    <property type="match status" value="1"/>
</dbReference>